<dbReference type="Pfam" id="PF10502">
    <property type="entry name" value="Peptidase_S26"/>
    <property type="match status" value="1"/>
</dbReference>
<reference evidence="10 11" key="1">
    <citation type="journal article" date="2017" name="Elife">
        <title>Extensive horizontal gene transfer in cheese-associated bacteria.</title>
        <authorList>
            <person name="Bonham K.S."/>
            <person name="Wolfe B.E."/>
            <person name="Dutton R.J."/>
        </authorList>
    </citation>
    <scope>NUCLEOTIDE SEQUENCE [LARGE SCALE GENOMIC DNA]</scope>
    <source>
        <strain evidence="10 11">JB182</strain>
    </source>
</reference>
<dbReference type="InterPro" id="IPR019758">
    <property type="entry name" value="Pept_S26A_signal_pept_1_CS"/>
</dbReference>
<name>A0A2N7S4L6_9MICC</name>
<dbReference type="InterPro" id="IPR036286">
    <property type="entry name" value="LexA/Signal_pep-like_sf"/>
</dbReference>
<evidence type="ECO:0000256" key="5">
    <source>
        <dbReference type="ARBA" id="ARBA00022670"/>
    </source>
</evidence>
<dbReference type="CDD" id="cd06530">
    <property type="entry name" value="S26_SPase_I"/>
    <property type="match status" value="1"/>
</dbReference>
<dbReference type="InterPro" id="IPR000223">
    <property type="entry name" value="Pept_S26A_signal_pept_1"/>
</dbReference>
<dbReference type="PROSITE" id="PS00501">
    <property type="entry name" value="SPASE_I_1"/>
    <property type="match status" value="1"/>
</dbReference>
<dbReference type="Proteomes" id="UP000235739">
    <property type="component" value="Unassembled WGS sequence"/>
</dbReference>
<dbReference type="RefSeq" id="WP_102597722.1">
    <property type="nucleotide sequence ID" value="NZ_JBLXIX010000008.1"/>
</dbReference>
<comment type="caution">
    <text evidence="10">The sequence shown here is derived from an EMBL/GenBank/DDBJ whole genome shotgun (WGS) entry which is preliminary data.</text>
</comment>
<feature type="active site" evidence="7">
    <location>
        <position position="116"/>
    </location>
</feature>
<dbReference type="GO" id="GO:0004252">
    <property type="term" value="F:serine-type endopeptidase activity"/>
    <property type="evidence" value="ECO:0007669"/>
    <property type="project" value="InterPro"/>
</dbReference>
<dbReference type="PROSITE" id="PS00761">
    <property type="entry name" value="SPASE_I_3"/>
    <property type="match status" value="1"/>
</dbReference>
<dbReference type="Gene3D" id="2.10.109.10">
    <property type="entry name" value="Umud Fragment, subunit A"/>
    <property type="match status" value="1"/>
</dbReference>
<evidence type="ECO:0000256" key="1">
    <source>
        <dbReference type="ARBA" id="ARBA00000677"/>
    </source>
</evidence>
<evidence type="ECO:0000256" key="3">
    <source>
        <dbReference type="ARBA" id="ARBA00009370"/>
    </source>
</evidence>
<organism evidence="10 11">
    <name type="scientific">Glutamicibacter arilaitensis</name>
    <dbReference type="NCBI Taxonomy" id="256701"/>
    <lineage>
        <taxon>Bacteria</taxon>
        <taxon>Bacillati</taxon>
        <taxon>Actinomycetota</taxon>
        <taxon>Actinomycetes</taxon>
        <taxon>Micrococcales</taxon>
        <taxon>Micrococcaceae</taxon>
        <taxon>Glutamicibacter</taxon>
    </lineage>
</organism>
<proteinExistence type="inferred from homology"/>
<sequence>MNQIARTERATSKRRAFSWVWRFAVLAIILGLLATILIRATVMDVFHIESNSMESTLNPGQSIAVDRRAYAESAPQRGDVIVFDGRGSFLPYAKASFADDLLNAFSLTGSNNKYVKRVIGVGGDTIECCSADGRLLVNGEPIDEPYIFAGDAPSEQKFSVAVPENRLWVMGDHRSTSKDSRALLGASGGGMISIDRVTGKATQVVWPLDQRSEIE</sequence>
<dbReference type="PANTHER" id="PTHR43390:SF1">
    <property type="entry name" value="CHLOROPLAST PROCESSING PEPTIDASE"/>
    <property type="match status" value="1"/>
</dbReference>
<protein>
    <recommendedName>
        <fullName evidence="4 8">Signal peptidase I</fullName>
        <ecNumber evidence="4 8">3.4.21.89</ecNumber>
    </recommendedName>
</protein>
<dbReference type="AlphaFoldDB" id="A0A2N7S4L6"/>
<evidence type="ECO:0000313" key="11">
    <source>
        <dbReference type="Proteomes" id="UP000235739"/>
    </source>
</evidence>
<dbReference type="EMBL" id="PNQX01000001">
    <property type="protein sequence ID" value="PMQ21072.1"/>
    <property type="molecule type" value="Genomic_DNA"/>
</dbReference>
<dbReference type="EC" id="3.4.21.89" evidence="4 8"/>
<evidence type="ECO:0000313" key="10">
    <source>
        <dbReference type="EMBL" id="PMQ21072.1"/>
    </source>
</evidence>
<feature type="transmembrane region" description="Helical" evidence="8">
    <location>
        <begin position="20"/>
        <end position="42"/>
    </location>
</feature>
<dbReference type="PANTHER" id="PTHR43390">
    <property type="entry name" value="SIGNAL PEPTIDASE I"/>
    <property type="match status" value="1"/>
</dbReference>
<dbReference type="GO" id="GO:0009003">
    <property type="term" value="F:signal peptidase activity"/>
    <property type="evidence" value="ECO:0007669"/>
    <property type="project" value="UniProtKB-EC"/>
</dbReference>
<evidence type="ECO:0000256" key="4">
    <source>
        <dbReference type="ARBA" id="ARBA00013208"/>
    </source>
</evidence>
<evidence type="ECO:0000256" key="8">
    <source>
        <dbReference type="RuleBase" id="RU362042"/>
    </source>
</evidence>
<gene>
    <name evidence="10" type="primary">lepB</name>
    <name evidence="10" type="ORF">CIK84_05705</name>
</gene>
<evidence type="ECO:0000256" key="7">
    <source>
        <dbReference type="PIRSR" id="PIRSR600223-1"/>
    </source>
</evidence>
<dbReference type="InterPro" id="IPR019533">
    <property type="entry name" value="Peptidase_S26"/>
</dbReference>
<evidence type="ECO:0000259" key="9">
    <source>
        <dbReference type="Pfam" id="PF10502"/>
    </source>
</evidence>
<keyword evidence="8" id="KW-1133">Transmembrane helix</keyword>
<evidence type="ECO:0000256" key="2">
    <source>
        <dbReference type="ARBA" id="ARBA00004401"/>
    </source>
</evidence>
<feature type="active site" evidence="7">
    <location>
        <position position="52"/>
    </location>
</feature>
<evidence type="ECO:0000256" key="6">
    <source>
        <dbReference type="ARBA" id="ARBA00022801"/>
    </source>
</evidence>
<feature type="domain" description="Peptidase S26" evidence="9">
    <location>
        <begin position="25"/>
        <end position="206"/>
    </location>
</feature>
<dbReference type="GO" id="GO:0005886">
    <property type="term" value="C:plasma membrane"/>
    <property type="evidence" value="ECO:0007669"/>
    <property type="project" value="UniProtKB-SubCell"/>
</dbReference>
<accession>A0A2N7S4L6</accession>
<dbReference type="SUPFAM" id="SSF51306">
    <property type="entry name" value="LexA/Signal peptidase"/>
    <property type="match status" value="1"/>
</dbReference>
<keyword evidence="5 8" id="KW-0645">Protease</keyword>
<comment type="subcellular location">
    <subcellularLocation>
        <location evidence="2">Cell membrane</location>
        <topology evidence="2">Single-pass type II membrane protein</topology>
    </subcellularLocation>
    <subcellularLocation>
        <location evidence="8">Membrane</location>
        <topology evidence="8">Single-pass type II membrane protein</topology>
    </subcellularLocation>
</comment>
<keyword evidence="8" id="KW-0472">Membrane</keyword>
<comment type="catalytic activity">
    <reaction evidence="1 8">
        <text>Cleavage of hydrophobic, N-terminal signal or leader sequences from secreted and periplasmic proteins.</text>
        <dbReference type="EC" id="3.4.21.89"/>
    </reaction>
</comment>
<dbReference type="PRINTS" id="PR00727">
    <property type="entry name" value="LEADERPTASE"/>
</dbReference>
<keyword evidence="8" id="KW-0812">Transmembrane</keyword>
<dbReference type="NCBIfam" id="TIGR02227">
    <property type="entry name" value="sigpep_I_bact"/>
    <property type="match status" value="1"/>
</dbReference>
<dbReference type="GO" id="GO:0006465">
    <property type="term" value="P:signal peptide processing"/>
    <property type="evidence" value="ECO:0007669"/>
    <property type="project" value="InterPro"/>
</dbReference>
<comment type="similarity">
    <text evidence="3 8">Belongs to the peptidase S26 family.</text>
</comment>
<dbReference type="InterPro" id="IPR019756">
    <property type="entry name" value="Pept_S26A_signal_pept_1_Ser-AS"/>
</dbReference>
<keyword evidence="6 8" id="KW-0378">Hydrolase</keyword>